<dbReference type="AlphaFoldDB" id="A0A2D6M014"/>
<feature type="domain" description="NAD-dependent epimerase/dehydratase" evidence="1">
    <location>
        <begin position="3"/>
        <end position="233"/>
    </location>
</feature>
<dbReference type="EMBL" id="NZBU01000001">
    <property type="protein sequence ID" value="MAG21739.1"/>
    <property type="molecule type" value="Genomic_DNA"/>
</dbReference>
<dbReference type="InterPro" id="IPR036291">
    <property type="entry name" value="NAD(P)-bd_dom_sf"/>
</dbReference>
<evidence type="ECO:0000313" key="2">
    <source>
        <dbReference type="EMBL" id="MAG21739.1"/>
    </source>
</evidence>
<evidence type="ECO:0000259" key="1">
    <source>
        <dbReference type="Pfam" id="PF01370"/>
    </source>
</evidence>
<gene>
    <name evidence="2" type="ORF">CL943_00340</name>
</gene>
<comment type="caution">
    <text evidence="2">The sequence shown here is derived from an EMBL/GenBank/DDBJ whole genome shotgun (WGS) entry which is preliminary data.</text>
</comment>
<protein>
    <recommendedName>
        <fullName evidence="1">NAD-dependent epimerase/dehydratase domain-containing protein</fullName>
    </recommendedName>
</protein>
<dbReference type="GO" id="GO:0005737">
    <property type="term" value="C:cytoplasm"/>
    <property type="evidence" value="ECO:0007669"/>
    <property type="project" value="TreeGrafter"/>
</dbReference>
<evidence type="ECO:0000313" key="3">
    <source>
        <dbReference type="Proteomes" id="UP000226592"/>
    </source>
</evidence>
<sequence length="322" mass="35417">MSVFVTGGTGFLGKQLVKELAKQDKVHLLAREQSDLSGLEELANVKVFRGDLKDLDSVGAAMDSCETVFHLAALVSSWGPSWHHYSVNVKGFENVAKIALAQKVKKFVYCSSFLALGNSDKCVSKIGDEEKLHDRKFHNPYERTKYLGLCKASEFAENGLPIVTVLPGILYGAGELRESNYFGKWIESYKKGKTIVVPGKGDQLGCCSLIGDVVQGILLAWKKGVVKENYILGGENVSLNQFVSAMETVGGKKARVKHISFAVLKIGAWLSEKKGFFSGQKPELAQHEVEIFKHNWGYNSAKAEKELGYRITPLAKGLKKTI</sequence>
<dbReference type="GO" id="GO:0004029">
    <property type="term" value="F:aldehyde dehydrogenase (NAD+) activity"/>
    <property type="evidence" value="ECO:0007669"/>
    <property type="project" value="TreeGrafter"/>
</dbReference>
<organism evidence="2 3">
    <name type="scientific">Candidatus Iainarchaeum sp</name>
    <dbReference type="NCBI Taxonomy" id="3101447"/>
    <lineage>
        <taxon>Archaea</taxon>
        <taxon>Candidatus Iainarchaeota</taxon>
        <taxon>Candidatus Iainarchaeia</taxon>
        <taxon>Candidatus Iainarchaeales</taxon>
        <taxon>Candidatus Iainarchaeaceae</taxon>
        <taxon>Candidatus Iainarchaeum</taxon>
    </lineage>
</organism>
<dbReference type="Gene3D" id="3.40.50.720">
    <property type="entry name" value="NAD(P)-binding Rossmann-like Domain"/>
    <property type="match status" value="1"/>
</dbReference>
<dbReference type="Pfam" id="PF01370">
    <property type="entry name" value="Epimerase"/>
    <property type="match status" value="1"/>
</dbReference>
<dbReference type="SUPFAM" id="SSF51735">
    <property type="entry name" value="NAD(P)-binding Rossmann-fold domains"/>
    <property type="match status" value="1"/>
</dbReference>
<proteinExistence type="predicted"/>
<accession>A0A2D6M014</accession>
<dbReference type="PANTHER" id="PTHR48079:SF6">
    <property type="entry name" value="NAD(P)-BINDING DOMAIN-CONTAINING PROTEIN-RELATED"/>
    <property type="match status" value="1"/>
</dbReference>
<name>A0A2D6M014_9ARCH</name>
<dbReference type="InterPro" id="IPR001509">
    <property type="entry name" value="Epimerase_deHydtase"/>
</dbReference>
<reference evidence="3" key="1">
    <citation type="submission" date="2017-09" db="EMBL/GenBank/DDBJ databases">
        <title>The Reconstruction of 2,631 Draft Metagenome-Assembled Genomes from the Global Oceans.</title>
        <authorList>
            <person name="Tully B.J."/>
            <person name="Graham E.D."/>
            <person name="Heidelberg J.F."/>
        </authorList>
    </citation>
    <scope>NUCLEOTIDE SEQUENCE [LARGE SCALE GENOMIC DNA]</scope>
</reference>
<dbReference type="InterPro" id="IPR051783">
    <property type="entry name" value="NAD(P)-dependent_oxidoreduct"/>
</dbReference>
<dbReference type="Proteomes" id="UP000226592">
    <property type="component" value="Unassembled WGS sequence"/>
</dbReference>
<dbReference type="PANTHER" id="PTHR48079">
    <property type="entry name" value="PROTEIN YEEZ"/>
    <property type="match status" value="1"/>
</dbReference>